<gene>
    <name evidence="2" type="ORF">OEV82_06795</name>
</gene>
<reference evidence="2 3" key="1">
    <citation type="submission" date="2022-10" db="EMBL/GenBank/DDBJ databases">
        <title>Description of Fervidibacillus gen. nov. in the family Fervidibacillaceae fam. nov. with two species, Fervidibacillus albus sp. nov., and Fervidibacillus halotolerans sp. nov., isolated from tidal flat sediments.</title>
        <authorList>
            <person name="Kwon K.K."/>
            <person name="Yang S.-H."/>
        </authorList>
    </citation>
    <scope>NUCLEOTIDE SEQUENCE [LARGE SCALE GENOMIC DNA]</scope>
    <source>
        <strain evidence="2 3">DSM 23332</strain>
    </source>
</reference>
<keyword evidence="3" id="KW-1185">Reference proteome</keyword>
<dbReference type="EMBL" id="JAOUSE010000014">
    <property type="protein sequence ID" value="MCU9594160.1"/>
    <property type="molecule type" value="Genomic_DNA"/>
</dbReference>
<keyword evidence="1" id="KW-0812">Transmembrane</keyword>
<proteinExistence type="predicted"/>
<feature type="transmembrane region" description="Helical" evidence="1">
    <location>
        <begin position="33"/>
        <end position="55"/>
    </location>
</feature>
<dbReference type="Proteomes" id="UP001208656">
    <property type="component" value="Unassembled WGS sequence"/>
</dbReference>
<evidence type="ECO:0000313" key="2">
    <source>
        <dbReference type="EMBL" id="MCU9594160.1"/>
    </source>
</evidence>
<sequence>MTFNEVMALILPSLIGLLFYLKLTEEKLNIMELFGILSLFMFLTNFICYTIVYYFREKQQFLFTPSFTIKYSMTALVIVLIIVIVYRFLELNVKVKLKVENKKK</sequence>
<accession>A0ABT2WES9</accession>
<organism evidence="2 3">
    <name type="scientific">Pallidibacillus thermolactis</name>
    <dbReference type="NCBI Taxonomy" id="251051"/>
    <lineage>
        <taxon>Bacteria</taxon>
        <taxon>Bacillati</taxon>
        <taxon>Bacillota</taxon>
        <taxon>Bacilli</taxon>
        <taxon>Bacillales</taxon>
        <taxon>Bacillaceae</taxon>
        <taxon>Pallidibacillus</taxon>
    </lineage>
</organism>
<keyword evidence="1" id="KW-0472">Membrane</keyword>
<evidence type="ECO:0000313" key="3">
    <source>
        <dbReference type="Proteomes" id="UP001208656"/>
    </source>
</evidence>
<dbReference type="RefSeq" id="WP_263061397.1">
    <property type="nucleotide sequence ID" value="NZ_JAOUSE010000014.1"/>
</dbReference>
<protein>
    <submittedName>
        <fullName evidence="2">Uncharacterized protein</fullName>
    </submittedName>
</protein>
<keyword evidence="1" id="KW-1133">Transmembrane helix</keyword>
<comment type="caution">
    <text evidence="2">The sequence shown here is derived from an EMBL/GenBank/DDBJ whole genome shotgun (WGS) entry which is preliminary data.</text>
</comment>
<name>A0ABT2WES9_9BACI</name>
<feature type="transmembrane region" description="Helical" evidence="1">
    <location>
        <begin position="67"/>
        <end position="89"/>
    </location>
</feature>
<evidence type="ECO:0000256" key="1">
    <source>
        <dbReference type="SAM" id="Phobius"/>
    </source>
</evidence>
<feature type="transmembrane region" description="Helical" evidence="1">
    <location>
        <begin position="6"/>
        <end position="21"/>
    </location>
</feature>